<evidence type="ECO:0000313" key="2">
    <source>
        <dbReference type="EMBL" id="KAL2497426.1"/>
    </source>
</evidence>
<dbReference type="AlphaFoldDB" id="A0ABD1S9U0"/>
<feature type="domain" description="Putative plant transposon protein" evidence="1">
    <location>
        <begin position="4"/>
        <end position="114"/>
    </location>
</feature>
<protein>
    <recommendedName>
        <fullName evidence="1">Putative plant transposon protein domain-containing protein</fullName>
    </recommendedName>
</protein>
<proteinExistence type="predicted"/>
<sequence length="169" mass="19570">MPTEEDMQSVTRFLYGRENVWPLATSQFKHDELTREIRALHIFVCTNINPTTQRTKFIRERARLLYHLARGSKMDLGTYIFDFVRDLATSVSSNSQHSIMFPCLISGICLEAGVLLLPFETLLKSLSPIRQLTIQRPGCEPERSERSLLQQYSLIKPFMIQHLQCPNQL</sequence>
<keyword evidence="3" id="KW-1185">Reference proteome</keyword>
<evidence type="ECO:0000313" key="3">
    <source>
        <dbReference type="Proteomes" id="UP001604336"/>
    </source>
</evidence>
<gene>
    <name evidence="2" type="ORF">Adt_22976</name>
</gene>
<accession>A0ABD1S9U0</accession>
<comment type="caution">
    <text evidence="2">The sequence shown here is derived from an EMBL/GenBank/DDBJ whole genome shotgun (WGS) entry which is preliminary data.</text>
</comment>
<evidence type="ECO:0000259" key="1">
    <source>
        <dbReference type="Pfam" id="PF20167"/>
    </source>
</evidence>
<dbReference type="Pfam" id="PF20167">
    <property type="entry name" value="Transposase_32"/>
    <property type="match status" value="1"/>
</dbReference>
<dbReference type="Proteomes" id="UP001604336">
    <property type="component" value="Unassembled WGS sequence"/>
</dbReference>
<name>A0ABD1S9U0_9LAMI</name>
<organism evidence="2 3">
    <name type="scientific">Abeliophyllum distichum</name>
    <dbReference type="NCBI Taxonomy" id="126358"/>
    <lineage>
        <taxon>Eukaryota</taxon>
        <taxon>Viridiplantae</taxon>
        <taxon>Streptophyta</taxon>
        <taxon>Embryophyta</taxon>
        <taxon>Tracheophyta</taxon>
        <taxon>Spermatophyta</taxon>
        <taxon>Magnoliopsida</taxon>
        <taxon>eudicotyledons</taxon>
        <taxon>Gunneridae</taxon>
        <taxon>Pentapetalae</taxon>
        <taxon>asterids</taxon>
        <taxon>lamiids</taxon>
        <taxon>Lamiales</taxon>
        <taxon>Oleaceae</taxon>
        <taxon>Forsythieae</taxon>
        <taxon>Abeliophyllum</taxon>
    </lineage>
</organism>
<reference evidence="3" key="1">
    <citation type="submission" date="2024-07" db="EMBL/GenBank/DDBJ databases">
        <title>Two chromosome-level genome assemblies of Korean endemic species Abeliophyllum distichum and Forsythia ovata (Oleaceae).</title>
        <authorList>
            <person name="Jang H."/>
        </authorList>
    </citation>
    <scope>NUCLEOTIDE SEQUENCE [LARGE SCALE GENOMIC DNA]</scope>
</reference>
<dbReference type="EMBL" id="JBFOLK010000007">
    <property type="protein sequence ID" value="KAL2497426.1"/>
    <property type="molecule type" value="Genomic_DNA"/>
</dbReference>
<dbReference type="InterPro" id="IPR046796">
    <property type="entry name" value="Transposase_32_dom"/>
</dbReference>